<dbReference type="PANTHER" id="PTHR33571">
    <property type="entry name" value="SSL8005 PROTEIN"/>
    <property type="match status" value="1"/>
</dbReference>
<dbReference type="SUPFAM" id="SSF81301">
    <property type="entry name" value="Nucleotidyltransferase"/>
    <property type="match status" value="1"/>
</dbReference>
<dbReference type="InterPro" id="IPR052038">
    <property type="entry name" value="Type-VII_TA_antitoxin"/>
</dbReference>
<keyword evidence="2" id="KW-1277">Toxin-antitoxin system</keyword>
<dbReference type="Pfam" id="PF01909">
    <property type="entry name" value="NTP_transf_2"/>
    <property type="match status" value="1"/>
</dbReference>
<keyword evidence="3" id="KW-0808">Transferase</keyword>
<reference evidence="11 12" key="1">
    <citation type="submission" date="2020-10" db="EMBL/GenBank/DDBJ databases">
        <authorList>
            <person name="Castelo-Branco R."/>
            <person name="Eusebio N."/>
            <person name="Adriana R."/>
            <person name="Vieira A."/>
            <person name="Brugerolle De Fraissinette N."/>
            <person name="Rezende De Castro R."/>
            <person name="Schneider M.P."/>
            <person name="Vasconcelos V."/>
            <person name="Leao P.N."/>
        </authorList>
    </citation>
    <scope>NUCLEOTIDE SEQUENCE [LARGE SCALE GENOMIC DNA]</scope>
    <source>
        <strain evidence="11 12">LEGE 06123</strain>
    </source>
</reference>
<accession>A0ABR9UW80</accession>
<dbReference type="RefSeq" id="WP_193933977.1">
    <property type="nucleotide sequence ID" value="NZ_CAWPMZ010000094.1"/>
</dbReference>
<dbReference type="InterPro" id="IPR002934">
    <property type="entry name" value="Polymerase_NTP_transf_dom"/>
</dbReference>
<keyword evidence="8" id="KW-0460">Magnesium</keyword>
<feature type="domain" description="Polymerase nucleotidyl transferase" evidence="10">
    <location>
        <begin position="14"/>
        <end position="87"/>
    </location>
</feature>
<evidence type="ECO:0000313" key="11">
    <source>
        <dbReference type="EMBL" id="MBE9192555.1"/>
    </source>
</evidence>
<evidence type="ECO:0000256" key="4">
    <source>
        <dbReference type="ARBA" id="ARBA00022695"/>
    </source>
</evidence>
<name>A0ABR9UW80_9CHRO</name>
<evidence type="ECO:0000256" key="6">
    <source>
        <dbReference type="ARBA" id="ARBA00022741"/>
    </source>
</evidence>
<proteinExistence type="inferred from homology"/>
<comment type="cofactor">
    <cofactor evidence="1">
        <name>Mg(2+)</name>
        <dbReference type="ChEBI" id="CHEBI:18420"/>
    </cofactor>
</comment>
<evidence type="ECO:0000256" key="1">
    <source>
        <dbReference type="ARBA" id="ARBA00001946"/>
    </source>
</evidence>
<keyword evidence="5" id="KW-0479">Metal-binding</keyword>
<evidence type="ECO:0000259" key="10">
    <source>
        <dbReference type="Pfam" id="PF01909"/>
    </source>
</evidence>
<keyword evidence="6" id="KW-0547">Nucleotide-binding</keyword>
<evidence type="ECO:0000256" key="5">
    <source>
        <dbReference type="ARBA" id="ARBA00022723"/>
    </source>
</evidence>
<comment type="caution">
    <text evidence="11">The sequence shown here is derived from an EMBL/GenBank/DDBJ whole genome shotgun (WGS) entry which is preliminary data.</text>
</comment>
<keyword evidence="7" id="KW-0067">ATP-binding</keyword>
<gene>
    <name evidence="11" type="ORF">IQ230_19815</name>
</gene>
<evidence type="ECO:0000256" key="3">
    <source>
        <dbReference type="ARBA" id="ARBA00022679"/>
    </source>
</evidence>
<sequence>MTLTAIELPIEKIAEFCDRWQIIEFALFGSVLRDDFRPDSDIDVMVQFHPEAHPTFGSLDQMEAELKTIFRREIDLITRQGIETSRNYLRRHEILSSAQVIYATGSSIPA</sequence>
<keyword evidence="4" id="KW-0548">Nucleotidyltransferase</keyword>
<dbReference type="Proteomes" id="UP000651156">
    <property type="component" value="Unassembled WGS sequence"/>
</dbReference>
<dbReference type="InterPro" id="IPR043519">
    <property type="entry name" value="NT_sf"/>
</dbReference>
<evidence type="ECO:0000256" key="8">
    <source>
        <dbReference type="ARBA" id="ARBA00022842"/>
    </source>
</evidence>
<keyword evidence="12" id="KW-1185">Reference proteome</keyword>
<organism evidence="11 12">
    <name type="scientific">Gloeocapsopsis crepidinum LEGE 06123</name>
    <dbReference type="NCBI Taxonomy" id="588587"/>
    <lineage>
        <taxon>Bacteria</taxon>
        <taxon>Bacillati</taxon>
        <taxon>Cyanobacteriota</taxon>
        <taxon>Cyanophyceae</taxon>
        <taxon>Oscillatoriophycideae</taxon>
        <taxon>Chroococcales</taxon>
        <taxon>Chroococcaceae</taxon>
        <taxon>Gloeocapsopsis</taxon>
    </lineage>
</organism>
<evidence type="ECO:0000256" key="7">
    <source>
        <dbReference type="ARBA" id="ARBA00022840"/>
    </source>
</evidence>
<dbReference type="EMBL" id="JADEWN010000058">
    <property type="protein sequence ID" value="MBE9192555.1"/>
    <property type="molecule type" value="Genomic_DNA"/>
</dbReference>
<dbReference type="PANTHER" id="PTHR33571:SF12">
    <property type="entry name" value="BSL3053 PROTEIN"/>
    <property type="match status" value="1"/>
</dbReference>
<evidence type="ECO:0000256" key="2">
    <source>
        <dbReference type="ARBA" id="ARBA00022649"/>
    </source>
</evidence>
<dbReference type="CDD" id="cd05403">
    <property type="entry name" value="NT_KNTase_like"/>
    <property type="match status" value="1"/>
</dbReference>
<evidence type="ECO:0000256" key="9">
    <source>
        <dbReference type="ARBA" id="ARBA00038276"/>
    </source>
</evidence>
<dbReference type="Gene3D" id="3.30.460.10">
    <property type="entry name" value="Beta Polymerase, domain 2"/>
    <property type="match status" value="1"/>
</dbReference>
<evidence type="ECO:0000313" key="12">
    <source>
        <dbReference type="Proteomes" id="UP000651156"/>
    </source>
</evidence>
<protein>
    <submittedName>
        <fullName evidence="11">Nucleotidyltransferase domain-containing protein</fullName>
    </submittedName>
</protein>
<comment type="similarity">
    <text evidence="9">Belongs to the MntA antitoxin family.</text>
</comment>